<keyword evidence="10" id="KW-1185">Reference proteome</keyword>
<evidence type="ECO:0000256" key="5">
    <source>
        <dbReference type="ARBA" id="ARBA00022989"/>
    </source>
</evidence>
<dbReference type="Pfam" id="PF17064">
    <property type="entry name" value="QVR"/>
    <property type="match status" value="1"/>
</dbReference>
<protein>
    <recommendedName>
        <fullName evidence="11">Protein sleepless</fullName>
    </recommendedName>
</protein>
<evidence type="ECO:0000256" key="2">
    <source>
        <dbReference type="ARBA" id="ARBA00022622"/>
    </source>
</evidence>
<dbReference type="InterPro" id="IPR050975">
    <property type="entry name" value="Sleep_regulator"/>
</dbReference>
<dbReference type="AlphaFoldDB" id="A0ABD2XR36"/>
<keyword evidence="2" id="KW-0336">GPI-anchor</keyword>
<evidence type="ECO:0000256" key="4">
    <source>
        <dbReference type="ARBA" id="ARBA00022729"/>
    </source>
</evidence>
<dbReference type="GO" id="GO:0098552">
    <property type="term" value="C:side of membrane"/>
    <property type="evidence" value="ECO:0007669"/>
    <property type="project" value="UniProtKB-KW"/>
</dbReference>
<dbReference type="Proteomes" id="UP001627154">
    <property type="component" value="Unassembled WGS sequence"/>
</dbReference>
<name>A0ABD2XR36_9HYME</name>
<reference evidence="9 10" key="1">
    <citation type="journal article" date="2024" name="bioRxiv">
        <title>A reference genome for Trichogramma kaykai: A tiny desert-dwelling parasitoid wasp with competing sex-ratio distorters.</title>
        <authorList>
            <person name="Culotta J."/>
            <person name="Lindsey A.R."/>
        </authorList>
    </citation>
    <scope>NUCLEOTIDE SEQUENCE [LARGE SCALE GENOMIC DNA]</scope>
    <source>
        <strain evidence="9 10">KSX58</strain>
    </source>
</reference>
<keyword evidence="8" id="KW-0449">Lipoprotein</keyword>
<evidence type="ECO:0000256" key="1">
    <source>
        <dbReference type="ARBA" id="ARBA00004589"/>
    </source>
</evidence>
<evidence type="ECO:0000256" key="8">
    <source>
        <dbReference type="ARBA" id="ARBA00023288"/>
    </source>
</evidence>
<sequence>MCSGARGVSSWLAEFLGSAKPTALLLFKMAWVHSGWVIRLVHEKSYKRKIVVMKYWRFSLAALLLVLCLTDRSYVNADIIRRCIRCRSRGDLGSCKDPFTLNSTQIEQERGVEAVPCASNWCVKIIESQSIHNEYGTATERNCLGRGPDDNEERCAYTKWNNKNVYMCFCKGDLCNGSSTIALSRSLLAFLAGAFTLRWLLLS</sequence>
<evidence type="ECO:0000256" key="7">
    <source>
        <dbReference type="ARBA" id="ARBA00023180"/>
    </source>
</evidence>
<dbReference type="PANTHER" id="PTHR33562:SF22">
    <property type="entry name" value="PROTEIN QUIVER"/>
    <property type="match status" value="1"/>
</dbReference>
<keyword evidence="7" id="KW-0325">Glycoprotein</keyword>
<dbReference type="InterPro" id="IPR031424">
    <property type="entry name" value="QVR-like"/>
</dbReference>
<evidence type="ECO:0000256" key="3">
    <source>
        <dbReference type="ARBA" id="ARBA00022692"/>
    </source>
</evidence>
<keyword evidence="4" id="KW-0732">Signal</keyword>
<evidence type="ECO:0000256" key="6">
    <source>
        <dbReference type="ARBA" id="ARBA00023136"/>
    </source>
</evidence>
<evidence type="ECO:0008006" key="11">
    <source>
        <dbReference type="Google" id="ProtNLM"/>
    </source>
</evidence>
<dbReference type="PANTHER" id="PTHR33562">
    <property type="entry name" value="ATILLA, ISOFORM B-RELATED-RELATED"/>
    <property type="match status" value="1"/>
</dbReference>
<keyword evidence="3" id="KW-0812">Transmembrane</keyword>
<accession>A0ABD2XR36</accession>
<proteinExistence type="predicted"/>
<evidence type="ECO:0000313" key="9">
    <source>
        <dbReference type="EMBL" id="KAL3407903.1"/>
    </source>
</evidence>
<gene>
    <name evidence="9" type="ORF">TKK_000144</name>
</gene>
<keyword evidence="6" id="KW-0472">Membrane</keyword>
<dbReference type="EMBL" id="JBJJXI010000002">
    <property type="protein sequence ID" value="KAL3407903.1"/>
    <property type="molecule type" value="Genomic_DNA"/>
</dbReference>
<comment type="subcellular location">
    <subcellularLocation>
        <location evidence="1">Membrane</location>
        <topology evidence="1">Lipid-anchor</topology>
        <topology evidence="1">GPI-anchor</topology>
    </subcellularLocation>
</comment>
<dbReference type="CDD" id="cd23589">
    <property type="entry name" value="TFP_LU_ECD_Rtv"/>
    <property type="match status" value="1"/>
</dbReference>
<keyword evidence="5" id="KW-1133">Transmembrane helix</keyword>
<evidence type="ECO:0000313" key="10">
    <source>
        <dbReference type="Proteomes" id="UP001627154"/>
    </source>
</evidence>
<organism evidence="9 10">
    <name type="scientific">Trichogramma kaykai</name>
    <dbReference type="NCBI Taxonomy" id="54128"/>
    <lineage>
        <taxon>Eukaryota</taxon>
        <taxon>Metazoa</taxon>
        <taxon>Ecdysozoa</taxon>
        <taxon>Arthropoda</taxon>
        <taxon>Hexapoda</taxon>
        <taxon>Insecta</taxon>
        <taxon>Pterygota</taxon>
        <taxon>Neoptera</taxon>
        <taxon>Endopterygota</taxon>
        <taxon>Hymenoptera</taxon>
        <taxon>Apocrita</taxon>
        <taxon>Proctotrupomorpha</taxon>
        <taxon>Chalcidoidea</taxon>
        <taxon>Trichogrammatidae</taxon>
        <taxon>Trichogramma</taxon>
    </lineage>
</organism>
<comment type="caution">
    <text evidence="9">The sequence shown here is derived from an EMBL/GenBank/DDBJ whole genome shotgun (WGS) entry which is preliminary data.</text>
</comment>